<proteinExistence type="predicted"/>
<evidence type="ECO:0000256" key="1">
    <source>
        <dbReference type="SAM" id="MobiDB-lite"/>
    </source>
</evidence>
<evidence type="ECO:0000313" key="3">
    <source>
        <dbReference type="Proteomes" id="UP000606786"/>
    </source>
</evidence>
<name>A0A811VCH2_CERCA</name>
<organism evidence="2 3">
    <name type="scientific">Ceratitis capitata</name>
    <name type="common">Mediterranean fruit fly</name>
    <name type="synonym">Tephritis capitata</name>
    <dbReference type="NCBI Taxonomy" id="7213"/>
    <lineage>
        <taxon>Eukaryota</taxon>
        <taxon>Metazoa</taxon>
        <taxon>Ecdysozoa</taxon>
        <taxon>Arthropoda</taxon>
        <taxon>Hexapoda</taxon>
        <taxon>Insecta</taxon>
        <taxon>Pterygota</taxon>
        <taxon>Neoptera</taxon>
        <taxon>Endopterygota</taxon>
        <taxon>Diptera</taxon>
        <taxon>Brachycera</taxon>
        <taxon>Muscomorpha</taxon>
        <taxon>Tephritoidea</taxon>
        <taxon>Tephritidae</taxon>
        <taxon>Ceratitis</taxon>
        <taxon>Ceratitis</taxon>
    </lineage>
</organism>
<dbReference type="AlphaFoldDB" id="A0A811VCH2"/>
<gene>
    <name evidence="2" type="ORF">CCAP1982_LOCUS21042</name>
</gene>
<keyword evidence="3" id="KW-1185">Reference proteome</keyword>
<dbReference type="OrthoDB" id="30195at2759"/>
<accession>A0A811VCH2</accession>
<comment type="caution">
    <text evidence="2">The sequence shown here is derived from an EMBL/GenBank/DDBJ whole genome shotgun (WGS) entry which is preliminary data.</text>
</comment>
<feature type="compositionally biased region" description="Polar residues" evidence="1">
    <location>
        <begin position="1"/>
        <end position="12"/>
    </location>
</feature>
<feature type="region of interest" description="Disordered" evidence="1">
    <location>
        <begin position="1"/>
        <end position="21"/>
    </location>
</feature>
<protein>
    <submittedName>
        <fullName evidence="2">(Mediterranean fruit fly) hypothetical protein</fullName>
    </submittedName>
</protein>
<dbReference type="EMBL" id="CAJHJT010000056">
    <property type="protein sequence ID" value="CAD7012947.1"/>
    <property type="molecule type" value="Genomic_DNA"/>
</dbReference>
<evidence type="ECO:0000313" key="2">
    <source>
        <dbReference type="EMBL" id="CAD7012947.1"/>
    </source>
</evidence>
<sequence>MPMESRLQNLNLNVAPGSGTPQAQSKVQLLVQALHSKDNVLLRSVLHTHDVKTIQLTLHKNYLYNM</sequence>
<reference evidence="2" key="1">
    <citation type="submission" date="2020-11" db="EMBL/GenBank/DDBJ databases">
        <authorList>
            <person name="Whitehead M."/>
        </authorList>
    </citation>
    <scope>NUCLEOTIDE SEQUENCE</scope>
    <source>
        <strain evidence="2">EGII</strain>
    </source>
</reference>
<dbReference type="Proteomes" id="UP000606786">
    <property type="component" value="Unassembled WGS sequence"/>
</dbReference>